<dbReference type="CDD" id="cd00209">
    <property type="entry name" value="DHFR"/>
    <property type="match status" value="1"/>
</dbReference>
<evidence type="ECO:0000313" key="11">
    <source>
        <dbReference type="EMBL" id="MET1490443.1"/>
    </source>
</evidence>
<comment type="caution">
    <text evidence="11">The sequence shown here is derived from an EMBL/GenBank/DDBJ whole genome shotgun (WGS) entry which is preliminary data.</text>
</comment>
<dbReference type="EMBL" id="JBEWLZ010000005">
    <property type="protein sequence ID" value="MET1490443.1"/>
    <property type="molecule type" value="Genomic_DNA"/>
</dbReference>
<evidence type="ECO:0000256" key="2">
    <source>
        <dbReference type="ARBA" id="ARBA00009539"/>
    </source>
</evidence>
<evidence type="ECO:0000256" key="8">
    <source>
        <dbReference type="PIRNR" id="PIRNR000194"/>
    </source>
</evidence>
<evidence type="ECO:0000259" key="10">
    <source>
        <dbReference type="PROSITE" id="PS51330"/>
    </source>
</evidence>
<evidence type="ECO:0000256" key="9">
    <source>
        <dbReference type="RuleBase" id="RU004474"/>
    </source>
</evidence>
<dbReference type="InterPro" id="IPR012259">
    <property type="entry name" value="DHFR"/>
</dbReference>
<comment type="function">
    <text evidence="7 8">Key enzyme in folate metabolism. Catalyzes an essential reaction for de novo glycine and purine synthesis, and for DNA precursor synthesis.</text>
</comment>
<dbReference type="EC" id="1.5.1.3" evidence="3 8"/>
<dbReference type="InterPro" id="IPR024072">
    <property type="entry name" value="DHFR-like_dom_sf"/>
</dbReference>
<dbReference type="PIRSF" id="PIRSF000194">
    <property type="entry name" value="DHFR"/>
    <property type="match status" value="1"/>
</dbReference>
<evidence type="ECO:0000256" key="7">
    <source>
        <dbReference type="ARBA" id="ARBA00025067"/>
    </source>
</evidence>
<keyword evidence="5 8" id="KW-0521">NADP</keyword>
<evidence type="ECO:0000256" key="1">
    <source>
        <dbReference type="ARBA" id="ARBA00004903"/>
    </source>
</evidence>
<dbReference type="InterPro" id="IPR001796">
    <property type="entry name" value="DHFR_dom"/>
</dbReference>
<protein>
    <recommendedName>
        <fullName evidence="3 8">Dihydrofolate reductase</fullName>
        <ecNumber evidence="3 8">1.5.1.3</ecNumber>
    </recommendedName>
</protein>
<dbReference type="InterPro" id="IPR017925">
    <property type="entry name" value="DHFR_CS"/>
</dbReference>
<comment type="pathway">
    <text evidence="1 8">Cofactor biosynthesis; tetrahydrofolate biosynthesis; 5,6,7,8-tetrahydrofolate from 7,8-dihydrofolate: step 1/1.</text>
</comment>
<dbReference type="PROSITE" id="PS00075">
    <property type="entry name" value="DHFR_1"/>
    <property type="match status" value="1"/>
</dbReference>
<keyword evidence="4 8" id="KW-0554">One-carbon metabolism</keyword>
<sequence length="165" mass="18085">MSRRPKIALIVARARNGVIGRDNTLPWRLRADLQHFKQCTQGCPLIMGRKTWESLPGVLPGRPHIVISRQSGYSAPGARVVSSLADALAVCADAERAFVIGGAQIYAEALDVADVLWISEIDADIEGDTRFPAFDSGAFSEISRSRVAADESNQYSFDIVELRRK</sequence>
<evidence type="ECO:0000256" key="6">
    <source>
        <dbReference type="ARBA" id="ARBA00023002"/>
    </source>
</evidence>
<accession>A0ABV2CRF7</accession>
<dbReference type="Proteomes" id="UP001548590">
    <property type="component" value="Unassembled WGS sequence"/>
</dbReference>
<dbReference type="Gene3D" id="3.40.430.10">
    <property type="entry name" value="Dihydrofolate Reductase, subunit A"/>
    <property type="match status" value="1"/>
</dbReference>
<organism evidence="11 12">
    <name type="scientific">Uliginosibacterium paludis</name>
    <dbReference type="NCBI Taxonomy" id="1615952"/>
    <lineage>
        <taxon>Bacteria</taxon>
        <taxon>Pseudomonadati</taxon>
        <taxon>Pseudomonadota</taxon>
        <taxon>Betaproteobacteria</taxon>
        <taxon>Rhodocyclales</taxon>
        <taxon>Zoogloeaceae</taxon>
        <taxon>Uliginosibacterium</taxon>
    </lineage>
</organism>
<keyword evidence="12" id="KW-1185">Reference proteome</keyword>
<dbReference type="GO" id="GO:0004146">
    <property type="term" value="F:dihydrofolate reductase activity"/>
    <property type="evidence" value="ECO:0007669"/>
    <property type="project" value="UniProtKB-EC"/>
</dbReference>
<dbReference type="PRINTS" id="PR00070">
    <property type="entry name" value="DHFR"/>
</dbReference>
<dbReference type="PANTHER" id="PTHR48069">
    <property type="entry name" value="DIHYDROFOLATE REDUCTASE"/>
    <property type="match status" value="1"/>
</dbReference>
<comment type="similarity">
    <text evidence="2 8 9">Belongs to the dihydrofolate reductase family.</text>
</comment>
<name>A0ABV2CRF7_9RHOO</name>
<gene>
    <name evidence="11" type="ORF">ABVT11_11460</name>
</gene>
<dbReference type="SUPFAM" id="SSF53597">
    <property type="entry name" value="Dihydrofolate reductase-like"/>
    <property type="match status" value="1"/>
</dbReference>
<evidence type="ECO:0000256" key="4">
    <source>
        <dbReference type="ARBA" id="ARBA00022563"/>
    </source>
</evidence>
<dbReference type="RefSeq" id="WP_345928991.1">
    <property type="nucleotide sequence ID" value="NZ_JBDIVF010000008.1"/>
</dbReference>
<evidence type="ECO:0000313" key="12">
    <source>
        <dbReference type="Proteomes" id="UP001548590"/>
    </source>
</evidence>
<reference evidence="11 12" key="1">
    <citation type="submission" date="2024-07" db="EMBL/GenBank/DDBJ databases">
        <title>Uliginosibacterium paludis KCTC:42655.</title>
        <authorList>
            <person name="Kim M.K."/>
        </authorList>
    </citation>
    <scope>NUCLEOTIDE SEQUENCE [LARGE SCALE GENOMIC DNA]</scope>
    <source>
        <strain evidence="11 12">KCTC 42655</strain>
    </source>
</reference>
<feature type="domain" description="DHFR" evidence="10">
    <location>
        <begin position="6"/>
        <end position="164"/>
    </location>
</feature>
<dbReference type="PROSITE" id="PS51330">
    <property type="entry name" value="DHFR_2"/>
    <property type="match status" value="1"/>
</dbReference>
<dbReference type="PANTHER" id="PTHR48069:SF3">
    <property type="entry name" value="DIHYDROFOLATE REDUCTASE"/>
    <property type="match status" value="1"/>
</dbReference>
<evidence type="ECO:0000256" key="3">
    <source>
        <dbReference type="ARBA" id="ARBA00012856"/>
    </source>
</evidence>
<dbReference type="Pfam" id="PF00186">
    <property type="entry name" value="DHFR_1"/>
    <property type="match status" value="1"/>
</dbReference>
<keyword evidence="6 8" id="KW-0560">Oxidoreductase</keyword>
<evidence type="ECO:0000256" key="5">
    <source>
        <dbReference type="ARBA" id="ARBA00022857"/>
    </source>
</evidence>
<proteinExistence type="inferred from homology"/>
<comment type="catalytic activity">
    <reaction evidence="8">
        <text>(6S)-5,6,7,8-tetrahydrofolate + NADP(+) = 7,8-dihydrofolate + NADPH + H(+)</text>
        <dbReference type="Rhea" id="RHEA:15009"/>
        <dbReference type="ChEBI" id="CHEBI:15378"/>
        <dbReference type="ChEBI" id="CHEBI:57451"/>
        <dbReference type="ChEBI" id="CHEBI:57453"/>
        <dbReference type="ChEBI" id="CHEBI:57783"/>
        <dbReference type="ChEBI" id="CHEBI:58349"/>
        <dbReference type="EC" id="1.5.1.3"/>
    </reaction>
</comment>